<evidence type="ECO:0008006" key="5">
    <source>
        <dbReference type="Google" id="ProtNLM"/>
    </source>
</evidence>
<dbReference type="InterPro" id="IPR001619">
    <property type="entry name" value="Sec1-like"/>
</dbReference>
<feature type="compositionally biased region" description="Pro residues" evidence="2">
    <location>
        <begin position="372"/>
        <end position="383"/>
    </location>
</feature>
<dbReference type="AlphaFoldDB" id="A0A383WCB0"/>
<reference evidence="3 4" key="1">
    <citation type="submission" date="2016-10" db="EMBL/GenBank/DDBJ databases">
        <authorList>
            <person name="Cai Z."/>
        </authorList>
    </citation>
    <scope>NUCLEOTIDE SEQUENCE [LARGE SCALE GENOMIC DNA]</scope>
</reference>
<organism evidence="3 4">
    <name type="scientific">Tetradesmus obliquus</name>
    <name type="common">Green alga</name>
    <name type="synonym">Acutodesmus obliquus</name>
    <dbReference type="NCBI Taxonomy" id="3088"/>
    <lineage>
        <taxon>Eukaryota</taxon>
        <taxon>Viridiplantae</taxon>
        <taxon>Chlorophyta</taxon>
        <taxon>core chlorophytes</taxon>
        <taxon>Chlorophyceae</taxon>
        <taxon>CS clade</taxon>
        <taxon>Sphaeropleales</taxon>
        <taxon>Scenedesmaceae</taxon>
        <taxon>Tetradesmus</taxon>
    </lineage>
</organism>
<feature type="compositionally biased region" description="Low complexity" evidence="2">
    <location>
        <begin position="384"/>
        <end position="409"/>
    </location>
</feature>
<accession>A0A383WCB0</accession>
<evidence type="ECO:0000313" key="4">
    <source>
        <dbReference type="Proteomes" id="UP000256970"/>
    </source>
</evidence>
<evidence type="ECO:0000256" key="2">
    <source>
        <dbReference type="SAM" id="MobiDB-lite"/>
    </source>
</evidence>
<gene>
    <name evidence="3" type="ORF">BQ4739_LOCUS15168</name>
</gene>
<dbReference type="SUPFAM" id="SSF56815">
    <property type="entry name" value="Sec1/munc18-like (SM) proteins"/>
    <property type="match status" value="1"/>
</dbReference>
<comment type="similarity">
    <text evidence="1">Belongs to the STXBP/unc-18/SEC1 family.</text>
</comment>
<name>A0A383WCB0_TETOB</name>
<evidence type="ECO:0000313" key="3">
    <source>
        <dbReference type="EMBL" id="SZX74850.1"/>
    </source>
</evidence>
<dbReference type="GO" id="GO:0016192">
    <property type="term" value="P:vesicle-mediated transport"/>
    <property type="evidence" value="ECO:0007669"/>
    <property type="project" value="InterPro"/>
</dbReference>
<sequence>MSGADSVIDASRKPFLDVATDISGSLVYLDAGAAEVTQLSLGPAFLLGLGATNVCDLERCQPDDALLPLLACGQAPTSLVVFTTQLLTETHQHVVHLLMVHPHVQRCLLFCSVSELAHAQLDPAISPLGVEAYSDYVAALRQDVAAARAAAGLPVPREDQLQLAVRHLPLHMVAIDSHTFVLPAAGAVASKAVAGGRAAGFGSADAPPDHGADEGAVGGSGGLSLLPHCLADLSRVLGAKLEPFAIGPVSSSIARELAALPQQGHRPGGAADLAGPDSSSTAAAAGAGAAAAAASGSIGLVLIDRCLDLATPCMHAEHVLDAVFASLPRADAVVPAAAAAAAGSGAAGQAPRAVLRPADLRVDTPRLAPLAPLTPPQLPPGNPQPTASANQQQPQQQQGSGSSSEPAAAAPAGLAPLCCPLGLSLFHPADRRWLGWLQQLWPKRGKDALLLLRKWLKEALRQERITPGQRSRLSSVVSPAELAGLAQCLMASPEVFLRHTPIVSLALAAAAALATEPPVPSVACTWPAWERLGALERQLLLALPEGSEGAGMLQPMLVEAITSCQQGRLQLGHVLQLLVVVYSLSGDRMPPAPPLYSADEAQLKEALADAMLAAAAAGDAQQQWLVQLECLPAAQHVLHQAVQSGQLSADPAGVRGQLLLVLHDAFQRLRWLAAARGKLRDVRRLMQVDADTGAASACTPLVRQVLTKILLRADNRDLQQPESASLVAGLLSKGLGRLGMFGGMAGPARASISDYQTVLLFVVGGISAAEVREVRAELEEHVYGHKPLVLLGGTSLLSAGDAARLLLS</sequence>
<proteinExistence type="inferred from homology"/>
<feature type="region of interest" description="Disordered" evidence="2">
    <location>
        <begin position="367"/>
        <end position="409"/>
    </location>
</feature>
<dbReference type="Proteomes" id="UP000256970">
    <property type="component" value="Unassembled WGS sequence"/>
</dbReference>
<keyword evidence="4" id="KW-1185">Reference proteome</keyword>
<dbReference type="STRING" id="3088.A0A383WCB0"/>
<dbReference type="InterPro" id="IPR036045">
    <property type="entry name" value="Sec1-like_sf"/>
</dbReference>
<evidence type="ECO:0000256" key="1">
    <source>
        <dbReference type="ARBA" id="ARBA00009884"/>
    </source>
</evidence>
<protein>
    <recommendedName>
        <fullName evidence="5">Sec1 family domain-containing 2</fullName>
    </recommendedName>
</protein>
<dbReference type="PANTHER" id="PTHR11679">
    <property type="entry name" value="VESICLE PROTEIN SORTING-ASSOCIATED"/>
    <property type="match status" value="1"/>
</dbReference>
<dbReference type="EMBL" id="FNXT01001221">
    <property type="protein sequence ID" value="SZX74850.1"/>
    <property type="molecule type" value="Genomic_DNA"/>
</dbReference>